<dbReference type="Gene3D" id="3.30.300.160">
    <property type="entry name" value="Type II secretion system, protein E, N-terminal domain"/>
    <property type="match status" value="1"/>
</dbReference>
<dbReference type="FunFam" id="3.30.450.90:FF:000001">
    <property type="entry name" value="Type II secretion system ATPase GspE"/>
    <property type="match status" value="1"/>
</dbReference>
<dbReference type="AlphaFoldDB" id="A0A0D6MHP0"/>
<keyword evidence="3" id="KW-0067">ATP-binding</keyword>
<dbReference type="Gene3D" id="3.40.50.300">
    <property type="entry name" value="P-loop containing nucleotide triphosphate hydrolases"/>
    <property type="match status" value="1"/>
</dbReference>
<name>A0A0D6MHP0_9PROT</name>
<dbReference type="PROSITE" id="PS00662">
    <property type="entry name" value="T2SP_E"/>
    <property type="match status" value="1"/>
</dbReference>
<dbReference type="STRING" id="1231623.Tasa_006_016"/>
<feature type="domain" description="Bacterial type II secretion system protein E" evidence="4">
    <location>
        <begin position="430"/>
        <end position="444"/>
    </location>
</feature>
<dbReference type="PANTHER" id="PTHR30258">
    <property type="entry name" value="TYPE II SECRETION SYSTEM PROTEIN GSPE-RELATED"/>
    <property type="match status" value="1"/>
</dbReference>
<dbReference type="GO" id="GO:0005524">
    <property type="term" value="F:ATP binding"/>
    <property type="evidence" value="ECO:0007669"/>
    <property type="project" value="UniProtKB-KW"/>
</dbReference>
<sequence>MRPGILRCCDLGCSGPAVHPELWNGARAGRWREARRADTIVGIMDARAPFLDAFEPEALDQILLARGDCDARTLARARRVAEETGNTLPRVLAQLGLVGERALADAYAALLHAPLARPEDYAAIDEPVWPERLNARFLRHARALPLRLSDNTLWLAMADPLDRFVHQSVRLATGADVSPVVAVPIELDAALARLYPEIEPGAEPDADGAGEAGHEADADRLRDLASEAPVIRLVNQLIARAVETRASDIHVEPFEDALRVRYRYDGVLHEGAEHPARLAPAIVSRIKIMARLDIAERRLPQDGRIQLAVRGQDVDFRVSTVPSLHGETVVLRVLDRSATRFDYATLGLSPDIITQFRESLSLANGIVLVTGPTGSGKTTTLYTGLSGLNTTNLKVITIEDPVEYQLAGIAQMQVKPQIGLDFAHCLRAILRQDPDVIMVGEIRDLETAQIAVQAALTGHLVLSTLHTNSAAATIARLRDMGLEDYLIATVLRGVLAQRLVRRLCHECRQPEPDAPALIEAFGLKPGPGQGLWRACGCPACRGTGYAGRLAVAEFLKPSAGIAHLISTHADGAVIAQAAEAEGMVPMLRAGLAAALDGETTTAEVLRVLRSDG</sequence>
<dbReference type="GO" id="GO:0005886">
    <property type="term" value="C:plasma membrane"/>
    <property type="evidence" value="ECO:0007669"/>
    <property type="project" value="TreeGrafter"/>
</dbReference>
<dbReference type="SUPFAM" id="SSF160246">
    <property type="entry name" value="EspE N-terminal domain-like"/>
    <property type="match status" value="1"/>
</dbReference>
<dbReference type="PANTHER" id="PTHR30258:SF2">
    <property type="entry name" value="COMG OPERON PROTEIN 1"/>
    <property type="match status" value="1"/>
</dbReference>
<dbReference type="Pfam" id="PF00437">
    <property type="entry name" value="T2SSE"/>
    <property type="match status" value="1"/>
</dbReference>
<dbReference type="InterPro" id="IPR001482">
    <property type="entry name" value="T2SS/T4SS_dom"/>
</dbReference>
<dbReference type="Gene3D" id="1.10.40.70">
    <property type="match status" value="1"/>
</dbReference>
<evidence type="ECO:0000256" key="2">
    <source>
        <dbReference type="ARBA" id="ARBA00022741"/>
    </source>
</evidence>
<organism evidence="5 6">
    <name type="scientific">Tanticharoenia sakaeratensis NBRC 103193</name>
    <dbReference type="NCBI Taxonomy" id="1231623"/>
    <lineage>
        <taxon>Bacteria</taxon>
        <taxon>Pseudomonadati</taxon>
        <taxon>Pseudomonadota</taxon>
        <taxon>Alphaproteobacteria</taxon>
        <taxon>Acetobacterales</taxon>
        <taxon>Acetobacteraceae</taxon>
        <taxon>Tanticharoenia</taxon>
    </lineage>
</organism>
<comment type="caution">
    <text evidence="5">The sequence shown here is derived from an EMBL/GenBank/DDBJ whole genome shotgun (WGS) entry which is preliminary data.</text>
</comment>
<comment type="similarity">
    <text evidence="1">Belongs to the GSP E family.</text>
</comment>
<gene>
    <name evidence="5" type="ORF">Tasa_006_016</name>
</gene>
<dbReference type="InterPro" id="IPR007831">
    <property type="entry name" value="T2SS_GspE_N"/>
</dbReference>
<keyword evidence="5" id="KW-0418">Kinase</keyword>
<dbReference type="EMBL" id="BALE01000006">
    <property type="protein sequence ID" value="GAN53152.1"/>
    <property type="molecule type" value="Genomic_DNA"/>
</dbReference>
<evidence type="ECO:0000259" key="4">
    <source>
        <dbReference type="PROSITE" id="PS00662"/>
    </source>
</evidence>
<evidence type="ECO:0000256" key="3">
    <source>
        <dbReference type="ARBA" id="ARBA00022840"/>
    </source>
</evidence>
<dbReference type="SUPFAM" id="SSF52540">
    <property type="entry name" value="P-loop containing nucleoside triphosphate hydrolases"/>
    <property type="match status" value="1"/>
</dbReference>
<keyword evidence="2" id="KW-0547">Nucleotide-binding</keyword>
<dbReference type="Pfam" id="PF05157">
    <property type="entry name" value="MshEN"/>
    <property type="match status" value="1"/>
</dbReference>
<protein>
    <submittedName>
        <fullName evidence="5">Type II secretion pathway kinase GspE</fullName>
    </submittedName>
</protein>
<evidence type="ECO:0000256" key="1">
    <source>
        <dbReference type="ARBA" id="ARBA00006611"/>
    </source>
</evidence>
<dbReference type="InterPro" id="IPR037257">
    <property type="entry name" value="T2SS_E_N_sf"/>
</dbReference>
<dbReference type="InterPro" id="IPR027417">
    <property type="entry name" value="P-loop_NTPase"/>
</dbReference>
<dbReference type="GO" id="GO:0016301">
    <property type="term" value="F:kinase activity"/>
    <property type="evidence" value="ECO:0007669"/>
    <property type="project" value="UniProtKB-KW"/>
</dbReference>
<keyword evidence="6" id="KW-1185">Reference proteome</keyword>
<dbReference type="Gene3D" id="3.30.450.90">
    <property type="match status" value="1"/>
</dbReference>
<dbReference type="CDD" id="cd01129">
    <property type="entry name" value="PulE-GspE-like"/>
    <property type="match status" value="1"/>
</dbReference>
<dbReference type="RefSeq" id="WP_264921893.1">
    <property type="nucleotide sequence ID" value="NZ_BAQF01000039.1"/>
</dbReference>
<keyword evidence="5" id="KW-0808">Transferase</keyword>
<evidence type="ECO:0000313" key="6">
    <source>
        <dbReference type="Proteomes" id="UP000032679"/>
    </source>
</evidence>
<evidence type="ECO:0000313" key="5">
    <source>
        <dbReference type="EMBL" id="GAN53152.1"/>
    </source>
</evidence>
<accession>A0A0D6MHP0</accession>
<dbReference type="GO" id="GO:0016887">
    <property type="term" value="F:ATP hydrolysis activity"/>
    <property type="evidence" value="ECO:0007669"/>
    <property type="project" value="TreeGrafter"/>
</dbReference>
<reference evidence="5 6" key="1">
    <citation type="submission" date="2012-10" db="EMBL/GenBank/DDBJ databases">
        <title>Genome sequencing of Tanticharoenia sakaeratensis NBRC 103193.</title>
        <authorList>
            <person name="Azuma Y."/>
            <person name="Hadano H."/>
            <person name="Hirakawa H."/>
            <person name="Matsushita K."/>
        </authorList>
    </citation>
    <scope>NUCLEOTIDE SEQUENCE [LARGE SCALE GENOMIC DNA]</scope>
    <source>
        <strain evidence="5 6">NBRC 103193</strain>
    </source>
</reference>
<dbReference type="FunFam" id="3.40.50.300:FF:000398">
    <property type="entry name" value="Type IV pilus assembly ATPase PilB"/>
    <property type="match status" value="1"/>
</dbReference>
<proteinExistence type="inferred from homology"/>
<dbReference type="Proteomes" id="UP000032679">
    <property type="component" value="Unassembled WGS sequence"/>
</dbReference>